<dbReference type="PANTHER" id="PTHR43711:SF31">
    <property type="entry name" value="HISTIDINE KINASE"/>
    <property type="match status" value="1"/>
</dbReference>
<dbReference type="InterPro" id="IPR004358">
    <property type="entry name" value="Sig_transdc_His_kin-like_C"/>
</dbReference>
<evidence type="ECO:0000256" key="4">
    <source>
        <dbReference type="ARBA" id="ARBA00022679"/>
    </source>
</evidence>
<feature type="domain" description="Histidine kinase" evidence="7">
    <location>
        <begin position="68"/>
        <end position="282"/>
    </location>
</feature>
<evidence type="ECO:0000313" key="8">
    <source>
        <dbReference type="EMBL" id="MCF2563135.1"/>
    </source>
</evidence>
<evidence type="ECO:0000259" key="7">
    <source>
        <dbReference type="PROSITE" id="PS50109"/>
    </source>
</evidence>
<dbReference type="Gene3D" id="3.30.565.10">
    <property type="entry name" value="Histidine kinase-like ATPase, C-terminal domain"/>
    <property type="match status" value="1"/>
</dbReference>
<dbReference type="SUPFAM" id="SSF55874">
    <property type="entry name" value="ATPase domain of HSP90 chaperone/DNA topoisomerase II/histidine kinase"/>
    <property type="match status" value="1"/>
</dbReference>
<protein>
    <recommendedName>
        <fullName evidence="2">histidine kinase</fullName>
        <ecNumber evidence="2">2.7.13.3</ecNumber>
    </recommendedName>
</protein>
<evidence type="ECO:0000256" key="6">
    <source>
        <dbReference type="ARBA" id="ARBA00023012"/>
    </source>
</evidence>
<sequence>MEWFEEAIVKSCCFQLVGNTAVVGCHGNFDKSYGLIMNIDNFKEREQELQEARKLAEEATLKESFLANMSHEIRTPLNAIIGFSDLLAMPGNEYADEDKKLFIDTIHTNNELLLKLVNDILDVSRIESGHMEFVIKPHSVQEMMDKIYQTFLVQIPRHLEFRYASDYDVTVNVDEGRLRQVITNFITNAVKFTPEGGIIMGWKVNEDTNKVELYVEDTGIGLSEEDRKMVFSRFFKKDEFKQGTGLGLSICKLIVSRLGGSIKVKSQLGKGSRFSVFLSIQQD</sequence>
<evidence type="ECO:0000256" key="3">
    <source>
        <dbReference type="ARBA" id="ARBA00022553"/>
    </source>
</evidence>
<dbReference type="PANTHER" id="PTHR43711">
    <property type="entry name" value="TWO-COMPONENT HISTIDINE KINASE"/>
    <property type="match status" value="1"/>
</dbReference>
<dbReference type="Pfam" id="PF00512">
    <property type="entry name" value="HisKA"/>
    <property type="match status" value="1"/>
</dbReference>
<dbReference type="SMART" id="SM00387">
    <property type="entry name" value="HATPase_c"/>
    <property type="match status" value="1"/>
</dbReference>
<dbReference type="InterPro" id="IPR036097">
    <property type="entry name" value="HisK_dim/P_sf"/>
</dbReference>
<comment type="caution">
    <text evidence="8">The sequence shown here is derived from an EMBL/GenBank/DDBJ whole genome shotgun (WGS) entry which is preliminary data.</text>
</comment>
<evidence type="ECO:0000256" key="2">
    <source>
        <dbReference type="ARBA" id="ARBA00012438"/>
    </source>
</evidence>
<evidence type="ECO:0000256" key="5">
    <source>
        <dbReference type="ARBA" id="ARBA00022777"/>
    </source>
</evidence>
<keyword evidence="4" id="KW-0808">Transferase</keyword>
<dbReference type="InterPro" id="IPR036890">
    <property type="entry name" value="HATPase_C_sf"/>
</dbReference>
<dbReference type="SMART" id="SM00388">
    <property type="entry name" value="HisKA"/>
    <property type="match status" value="1"/>
</dbReference>
<proteinExistence type="predicted"/>
<comment type="catalytic activity">
    <reaction evidence="1">
        <text>ATP + protein L-histidine = ADP + protein N-phospho-L-histidine.</text>
        <dbReference type="EC" id="2.7.13.3"/>
    </reaction>
</comment>
<gene>
    <name evidence="8" type="ORF">I6E12_03285</name>
</gene>
<dbReference type="PRINTS" id="PR00344">
    <property type="entry name" value="BCTRLSENSOR"/>
</dbReference>
<organism evidence="8 9">
    <name type="scientific">Xylanibacter brevis</name>
    <dbReference type="NCBI Taxonomy" id="83231"/>
    <lineage>
        <taxon>Bacteria</taxon>
        <taxon>Pseudomonadati</taxon>
        <taxon>Bacteroidota</taxon>
        <taxon>Bacteroidia</taxon>
        <taxon>Bacteroidales</taxon>
        <taxon>Prevotellaceae</taxon>
        <taxon>Xylanibacter</taxon>
    </lineage>
</organism>
<evidence type="ECO:0000256" key="1">
    <source>
        <dbReference type="ARBA" id="ARBA00000085"/>
    </source>
</evidence>
<dbReference type="GO" id="GO:0016301">
    <property type="term" value="F:kinase activity"/>
    <property type="evidence" value="ECO:0007669"/>
    <property type="project" value="UniProtKB-KW"/>
</dbReference>
<name>A0ABS9CE61_9BACT</name>
<accession>A0ABS9CE61</accession>
<dbReference type="InterPro" id="IPR050736">
    <property type="entry name" value="Sensor_HK_Regulatory"/>
</dbReference>
<dbReference type="EMBL" id="JADYTN010000005">
    <property type="protein sequence ID" value="MCF2563135.1"/>
    <property type="molecule type" value="Genomic_DNA"/>
</dbReference>
<dbReference type="SUPFAM" id="SSF47384">
    <property type="entry name" value="Homodimeric domain of signal transducing histidine kinase"/>
    <property type="match status" value="1"/>
</dbReference>
<dbReference type="InterPro" id="IPR003661">
    <property type="entry name" value="HisK_dim/P_dom"/>
</dbReference>
<dbReference type="Pfam" id="PF02518">
    <property type="entry name" value="HATPase_c"/>
    <property type="match status" value="1"/>
</dbReference>
<dbReference type="InterPro" id="IPR003594">
    <property type="entry name" value="HATPase_dom"/>
</dbReference>
<reference evidence="8 9" key="1">
    <citation type="submission" date="2020-12" db="EMBL/GenBank/DDBJ databases">
        <title>Whole genome sequences of gut porcine anaerobes.</title>
        <authorList>
            <person name="Kubasova T."/>
            <person name="Jahodarova E."/>
            <person name="Rychlik I."/>
        </authorList>
    </citation>
    <scope>NUCLEOTIDE SEQUENCE [LARGE SCALE GENOMIC DNA]</scope>
    <source>
        <strain evidence="8 9">An925</strain>
    </source>
</reference>
<keyword evidence="5 8" id="KW-0418">Kinase</keyword>
<dbReference type="InterPro" id="IPR005467">
    <property type="entry name" value="His_kinase_dom"/>
</dbReference>
<dbReference type="EC" id="2.7.13.3" evidence="2"/>
<evidence type="ECO:0000313" key="9">
    <source>
        <dbReference type="Proteomes" id="UP001200470"/>
    </source>
</evidence>
<dbReference type="PROSITE" id="PS50109">
    <property type="entry name" value="HIS_KIN"/>
    <property type="match status" value="1"/>
</dbReference>
<keyword evidence="3" id="KW-0597">Phosphoprotein</keyword>
<keyword evidence="6" id="KW-0902">Two-component regulatory system</keyword>
<keyword evidence="9" id="KW-1185">Reference proteome</keyword>
<dbReference type="CDD" id="cd00082">
    <property type="entry name" value="HisKA"/>
    <property type="match status" value="1"/>
</dbReference>
<dbReference type="Gene3D" id="1.10.287.130">
    <property type="match status" value="1"/>
</dbReference>
<dbReference type="Proteomes" id="UP001200470">
    <property type="component" value="Unassembled WGS sequence"/>
</dbReference>